<reference evidence="1" key="1">
    <citation type="journal article" date="2015" name="Nature">
        <title>Complex archaea that bridge the gap between prokaryotes and eukaryotes.</title>
        <authorList>
            <person name="Spang A."/>
            <person name="Saw J.H."/>
            <person name="Jorgensen S.L."/>
            <person name="Zaremba-Niedzwiedzka K."/>
            <person name="Martijn J."/>
            <person name="Lind A.E."/>
            <person name="van Eijk R."/>
            <person name="Schleper C."/>
            <person name="Guy L."/>
            <person name="Ettema T.J."/>
        </authorList>
    </citation>
    <scope>NUCLEOTIDE SEQUENCE</scope>
</reference>
<sequence length="93" mass="10441">KRELEERREPGFPPHTRIAVLRIEGDKRPKLDPFGFKDAEALGPVGAMDKKGKKHFKLLLKAASSAILQKAIHHALEQLKGRKVDVDVDPLEL</sequence>
<accession>A0A0F9DBL7</accession>
<organism evidence="1">
    <name type="scientific">marine sediment metagenome</name>
    <dbReference type="NCBI Taxonomy" id="412755"/>
    <lineage>
        <taxon>unclassified sequences</taxon>
        <taxon>metagenomes</taxon>
        <taxon>ecological metagenomes</taxon>
    </lineage>
</organism>
<proteinExistence type="predicted"/>
<feature type="non-terminal residue" evidence="1">
    <location>
        <position position="1"/>
    </location>
</feature>
<dbReference type="EMBL" id="LAZR01029600">
    <property type="protein sequence ID" value="KKL59103.1"/>
    <property type="molecule type" value="Genomic_DNA"/>
</dbReference>
<evidence type="ECO:0000313" key="1">
    <source>
        <dbReference type="EMBL" id="KKL59103.1"/>
    </source>
</evidence>
<comment type="caution">
    <text evidence="1">The sequence shown here is derived from an EMBL/GenBank/DDBJ whole genome shotgun (WGS) entry which is preliminary data.</text>
</comment>
<name>A0A0F9DBL7_9ZZZZ</name>
<evidence type="ECO:0008006" key="2">
    <source>
        <dbReference type="Google" id="ProtNLM"/>
    </source>
</evidence>
<protein>
    <recommendedName>
        <fullName evidence="2">Primosomal protein N C-terminal domain-containing protein</fullName>
    </recommendedName>
</protein>
<dbReference type="AlphaFoldDB" id="A0A0F9DBL7"/>
<gene>
    <name evidence="1" type="ORF">LCGC14_2218680</name>
</gene>